<dbReference type="PANTHER" id="PTHR12714:SF24">
    <property type="entry name" value="SLR1182 PROTEIN"/>
    <property type="match status" value="1"/>
</dbReference>
<keyword evidence="2 5" id="KW-0812">Transmembrane</keyword>
<gene>
    <name evidence="6" type="ORF">MNBD_GAMMA13-1683</name>
</gene>
<organism evidence="6">
    <name type="scientific">hydrothermal vent metagenome</name>
    <dbReference type="NCBI Taxonomy" id="652676"/>
    <lineage>
        <taxon>unclassified sequences</taxon>
        <taxon>metagenomes</taxon>
        <taxon>ecological metagenomes</taxon>
    </lineage>
</organism>
<evidence type="ECO:0000256" key="2">
    <source>
        <dbReference type="ARBA" id="ARBA00022692"/>
    </source>
</evidence>
<keyword evidence="4 5" id="KW-0472">Membrane</keyword>
<protein>
    <recommendedName>
        <fullName evidence="7">Protein-S-isoprenylcysteine methyltransferase</fullName>
    </recommendedName>
</protein>
<evidence type="ECO:0008006" key="7">
    <source>
        <dbReference type="Google" id="ProtNLM"/>
    </source>
</evidence>
<comment type="subcellular location">
    <subcellularLocation>
        <location evidence="1">Endomembrane system</location>
        <topology evidence="1">Multi-pass membrane protein</topology>
    </subcellularLocation>
</comment>
<evidence type="ECO:0000256" key="3">
    <source>
        <dbReference type="ARBA" id="ARBA00022989"/>
    </source>
</evidence>
<reference evidence="6" key="1">
    <citation type="submission" date="2018-06" db="EMBL/GenBank/DDBJ databases">
        <authorList>
            <person name="Zhirakovskaya E."/>
        </authorList>
    </citation>
    <scope>NUCLEOTIDE SEQUENCE</scope>
</reference>
<name>A0A3B0YJ18_9ZZZZ</name>
<feature type="transmembrane region" description="Helical" evidence="5">
    <location>
        <begin position="37"/>
        <end position="60"/>
    </location>
</feature>
<evidence type="ECO:0000256" key="1">
    <source>
        <dbReference type="ARBA" id="ARBA00004127"/>
    </source>
</evidence>
<evidence type="ECO:0000313" key="6">
    <source>
        <dbReference type="EMBL" id="VAW80915.1"/>
    </source>
</evidence>
<dbReference type="InterPro" id="IPR007318">
    <property type="entry name" value="Phopholipid_MeTrfase"/>
</dbReference>
<dbReference type="Gene3D" id="1.20.120.1630">
    <property type="match status" value="1"/>
</dbReference>
<evidence type="ECO:0000256" key="5">
    <source>
        <dbReference type="SAM" id="Phobius"/>
    </source>
</evidence>
<accession>A0A3B0YJ18</accession>
<dbReference type="GO" id="GO:0016740">
    <property type="term" value="F:transferase activity"/>
    <property type="evidence" value="ECO:0007669"/>
    <property type="project" value="UniProtKB-ARBA"/>
</dbReference>
<feature type="transmembrane region" description="Helical" evidence="5">
    <location>
        <begin position="96"/>
        <end position="122"/>
    </location>
</feature>
<dbReference type="PANTHER" id="PTHR12714">
    <property type="entry name" value="PROTEIN-S ISOPRENYLCYSTEINE O-METHYLTRANSFERASE"/>
    <property type="match status" value="1"/>
</dbReference>
<keyword evidence="3 5" id="KW-1133">Transmembrane helix</keyword>
<sequence>MRIMELKILPPLLALILAAAMWGISKTTDFASVESELTSVLSVILLIIGLLVDVSAIVMFRRANTTVNPMKPGNAVQLVHGGIYNRSRNPMYLASLVMLLAWGIWLGSTASLVVLPFFVWYMTRFQILPEERALAKLFSDEYEDYKSRVNRWV</sequence>
<proteinExistence type="predicted"/>
<dbReference type="GO" id="GO:0012505">
    <property type="term" value="C:endomembrane system"/>
    <property type="evidence" value="ECO:0007669"/>
    <property type="project" value="UniProtKB-SubCell"/>
</dbReference>
<dbReference type="EMBL" id="UOFK01000240">
    <property type="protein sequence ID" value="VAW80915.1"/>
    <property type="molecule type" value="Genomic_DNA"/>
</dbReference>
<dbReference type="AlphaFoldDB" id="A0A3B0YJ18"/>
<evidence type="ECO:0000256" key="4">
    <source>
        <dbReference type="ARBA" id="ARBA00023136"/>
    </source>
</evidence>
<dbReference type="Pfam" id="PF04191">
    <property type="entry name" value="PEMT"/>
    <property type="match status" value="1"/>
</dbReference>